<keyword evidence="2" id="KW-1185">Reference proteome</keyword>
<evidence type="ECO:0000313" key="2">
    <source>
        <dbReference type="Proteomes" id="UP000631312"/>
    </source>
</evidence>
<comment type="caution">
    <text evidence="1">The sequence shown here is derived from an EMBL/GenBank/DDBJ whole genome shotgun (WGS) entry which is preliminary data.</text>
</comment>
<dbReference type="Proteomes" id="UP000631312">
    <property type="component" value="Unassembled WGS sequence"/>
</dbReference>
<gene>
    <name evidence="1" type="ORF">Alo02nite_80570</name>
</gene>
<accession>A0ABQ4AW20</accession>
<evidence type="ECO:0000313" key="1">
    <source>
        <dbReference type="EMBL" id="GIE45159.1"/>
    </source>
</evidence>
<sequence length="90" mass="9775">MSRRRVRTSCDHAPPAIYRGEVVMDWSTHRSAPRPGPCRVCGRPTTLVDCAGTLCHKVCAEREATREIAAPAAGRRAGVRRGHLSLVGGR</sequence>
<dbReference type="EMBL" id="BOMP01000156">
    <property type="protein sequence ID" value="GIE45159.1"/>
    <property type="molecule type" value="Genomic_DNA"/>
</dbReference>
<reference evidence="1 2" key="1">
    <citation type="submission" date="2021-01" db="EMBL/GenBank/DDBJ databases">
        <title>Whole genome shotgun sequence of Actinoplanes lobatus NBRC 12513.</title>
        <authorList>
            <person name="Komaki H."/>
            <person name="Tamura T."/>
        </authorList>
    </citation>
    <scope>NUCLEOTIDE SEQUENCE [LARGE SCALE GENOMIC DNA]</scope>
    <source>
        <strain evidence="1 2">NBRC 12513</strain>
    </source>
</reference>
<organism evidence="1 2">
    <name type="scientific">Actinoplanes lobatus</name>
    <dbReference type="NCBI Taxonomy" id="113568"/>
    <lineage>
        <taxon>Bacteria</taxon>
        <taxon>Bacillati</taxon>
        <taxon>Actinomycetota</taxon>
        <taxon>Actinomycetes</taxon>
        <taxon>Micromonosporales</taxon>
        <taxon>Micromonosporaceae</taxon>
        <taxon>Actinoplanes</taxon>
    </lineage>
</organism>
<protein>
    <submittedName>
        <fullName evidence="1">Uncharacterized protein</fullName>
    </submittedName>
</protein>
<proteinExistence type="predicted"/>
<name>A0ABQ4AW20_9ACTN</name>